<sequence length="76" mass="8260">MIAGDGGVVALVYVVVACDCLAASVGIRCVRVDASMHLDKRYFKLRYIERIYIKLKIAGIPVFAGVLRSSTHGVSF</sequence>
<evidence type="ECO:0000313" key="3">
    <source>
        <dbReference type="Proteomes" id="UP000245876"/>
    </source>
</evidence>
<dbReference type="EMBL" id="QFFM01000014">
    <property type="protein sequence ID" value="PWG65009.1"/>
    <property type="molecule type" value="Genomic_DNA"/>
</dbReference>
<keyword evidence="1" id="KW-0472">Membrane</keyword>
<dbReference type="RefSeq" id="WP_109057260.1">
    <property type="nucleotide sequence ID" value="NZ_QFFM01000014.1"/>
</dbReference>
<gene>
    <name evidence="2" type="ORF">DF196_07635</name>
</gene>
<feature type="transmembrane region" description="Helical" evidence="1">
    <location>
        <begin position="6"/>
        <end position="30"/>
    </location>
</feature>
<evidence type="ECO:0000313" key="2">
    <source>
        <dbReference type="EMBL" id="PWG65009.1"/>
    </source>
</evidence>
<dbReference type="AlphaFoldDB" id="A0A2U2N7P2"/>
<reference evidence="2 3" key="1">
    <citation type="journal article" date="2018" name="Int. J. Syst. Evol. Microbiol.">
        <title>Bifidobacterium callitrichidarum sp. nov. from the faeces of the emperor tamarin (Saguinus imperator).</title>
        <authorList>
            <person name="Modesto M."/>
            <person name="Michelini S."/>
            <person name="Sansosti M.C."/>
            <person name="De Filippo C."/>
            <person name="Cavalieri D."/>
            <person name="Qvirist L."/>
            <person name="Andlid T."/>
            <person name="Spiezio C."/>
            <person name="Sandri C."/>
            <person name="Pascarelli S."/>
            <person name="Sgorbati B."/>
            <person name="Mattarelli P."/>
        </authorList>
    </citation>
    <scope>NUCLEOTIDE SEQUENCE [LARGE SCALE GENOMIC DNA]</scope>
    <source>
        <strain evidence="2 3">TRI 5</strain>
    </source>
</reference>
<dbReference type="Proteomes" id="UP000245876">
    <property type="component" value="Unassembled WGS sequence"/>
</dbReference>
<name>A0A2U2N7P2_9BIFI</name>
<organism evidence="2 3">
    <name type="scientific">Bifidobacterium callitrichidarum</name>
    <dbReference type="NCBI Taxonomy" id="2052941"/>
    <lineage>
        <taxon>Bacteria</taxon>
        <taxon>Bacillati</taxon>
        <taxon>Actinomycetota</taxon>
        <taxon>Actinomycetes</taxon>
        <taxon>Bifidobacteriales</taxon>
        <taxon>Bifidobacteriaceae</taxon>
        <taxon>Bifidobacterium</taxon>
    </lineage>
</organism>
<comment type="caution">
    <text evidence="2">The sequence shown here is derived from an EMBL/GenBank/DDBJ whole genome shotgun (WGS) entry which is preliminary data.</text>
</comment>
<evidence type="ECO:0000256" key="1">
    <source>
        <dbReference type="SAM" id="Phobius"/>
    </source>
</evidence>
<protein>
    <submittedName>
        <fullName evidence="2">Uncharacterized protein</fullName>
    </submittedName>
</protein>
<keyword evidence="1" id="KW-0812">Transmembrane</keyword>
<accession>A0A2U2N7P2</accession>
<keyword evidence="1" id="KW-1133">Transmembrane helix</keyword>
<keyword evidence="3" id="KW-1185">Reference proteome</keyword>
<proteinExistence type="predicted"/>